<accession>A0ABP4ZB16</accession>
<feature type="region of interest" description="Disordered" evidence="1">
    <location>
        <begin position="1"/>
        <end position="44"/>
    </location>
</feature>
<feature type="region of interest" description="Disordered" evidence="1">
    <location>
        <begin position="152"/>
        <end position="171"/>
    </location>
</feature>
<dbReference type="Proteomes" id="UP001501746">
    <property type="component" value="Unassembled WGS sequence"/>
</dbReference>
<evidence type="ECO:0000313" key="2">
    <source>
        <dbReference type="EMBL" id="GAA1844320.1"/>
    </source>
</evidence>
<proteinExistence type="predicted"/>
<reference evidence="3" key="1">
    <citation type="journal article" date="2019" name="Int. J. Syst. Evol. Microbiol.">
        <title>The Global Catalogue of Microorganisms (GCM) 10K type strain sequencing project: providing services to taxonomists for standard genome sequencing and annotation.</title>
        <authorList>
            <consortium name="The Broad Institute Genomics Platform"/>
            <consortium name="The Broad Institute Genome Sequencing Center for Infectious Disease"/>
            <person name="Wu L."/>
            <person name="Ma J."/>
        </authorList>
    </citation>
    <scope>NUCLEOTIDE SEQUENCE [LARGE SCALE GENOMIC DNA]</scope>
    <source>
        <strain evidence="3">JCM 14323</strain>
    </source>
</reference>
<evidence type="ECO:0000256" key="1">
    <source>
        <dbReference type="SAM" id="MobiDB-lite"/>
    </source>
</evidence>
<gene>
    <name evidence="2" type="ORF">GCM10009750_33260</name>
</gene>
<organism evidence="2 3">
    <name type="scientific">Agromyces salentinus</name>
    <dbReference type="NCBI Taxonomy" id="269421"/>
    <lineage>
        <taxon>Bacteria</taxon>
        <taxon>Bacillati</taxon>
        <taxon>Actinomycetota</taxon>
        <taxon>Actinomycetes</taxon>
        <taxon>Micrococcales</taxon>
        <taxon>Microbacteriaceae</taxon>
        <taxon>Agromyces</taxon>
    </lineage>
</organism>
<keyword evidence="3" id="KW-1185">Reference proteome</keyword>
<evidence type="ECO:0000313" key="3">
    <source>
        <dbReference type="Proteomes" id="UP001501746"/>
    </source>
</evidence>
<name>A0ABP4ZB16_9MICO</name>
<feature type="compositionally biased region" description="Low complexity" evidence="1">
    <location>
        <begin position="26"/>
        <end position="37"/>
    </location>
</feature>
<comment type="caution">
    <text evidence="2">The sequence shown here is derived from an EMBL/GenBank/DDBJ whole genome shotgun (WGS) entry which is preliminary data.</text>
</comment>
<evidence type="ECO:0008006" key="4">
    <source>
        <dbReference type="Google" id="ProtNLM"/>
    </source>
</evidence>
<protein>
    <recommendedName>
        <fullName evidence="4">Spermidine/putrescine ABC transporter substrate-binding protein</fullName>
    </recommendedName>
</protein>
<dbReference type="EMBL" id="BAAANK010000010">
    <property type="protein sequence ID" value="GAA1844320.1"/>
    <property type="molecule type" value="Genomic_DNA"/>
</dbReference>
<feature type="compositionally biased region" description="Low complexity" evidence="1">
    <location>
        <begin position="1"/>
        <end position="18"/>
    </location>
</feature>
<sequence length="270" mass="30002">MPPGSAARRPTRPQAAPPGRKRPRPAADARAGAAAPRQSTVASERLRTHGAIVNPVEGSIEARVSHEVDRWLQWLPRWRPGTHRARVRLCQRCFGSPILAAAGLDVDVPHPVQHSFSMRMKGVIDLAVDDYTARNLPMLHREIRLAEERKSRRPYRAGEGLDPEYAGLDVDPEPVADQPFLFTLGGLEEAAAAEAAEPAPRPFTPEEKDALREEVRLADEFAKQLGRRICVELAQHRYRIGNAVERLIEPQVADMLADLDRELDSPGWPS</sequence>